<dbReference type="GO" id="GO:0022857">
    <property type="term" value="F:transmembrane transporter activity"/>
    <property type="evidence" value="ECO:0007669"/>
    <property type="project" value="InterPro"/>
</dbReference>
<dbReference type="HOGENOM" id="CLU_001265_47_0_10"/>
<dbReference type="eggNOG" id="COG2814">
    <property type="taxonomic scope" value="Bacteria"/>
</dbReference>
<feature type="transmembrane region" description="Helical" evidence="6">
    <location>
        <begin position="276"/>
        <end position="296"/>
    </location>
</feature>
<dbReference type="KEGG" id="rbi:RB2501_14764"/>
<proteinExistence type="predicted"/>
<feature type="transmembrane region" description="Helical" evidence="6">
    <location>
        <begin position="158"/>
        <end position="176"/>
    </location>
</feature>
<accession>A4CL50</accession>
<feature type="transmembrane region" description="Helical" evidence="6">
    <location>
        <begin position="361"/>
        <end position="385"/>
    </location>
</feature>
<feature type="transmembrane region" description="Helical" evidence="6">
    <location>
        <begin position="33"/>
        <end position="62"/>
    </location>
</feature>
<feature type="transmembrane region" description="Helical" evidence="6">
    <location>
        <begin position="329"/>
        <end position="349"/>
    </location>
</feature>
<keyword evidence="4 6" id="KW-1133">Transmembrane helix</keyword>
<dbReference type="Pfam" id="PF07690">
    <property type="entry name" value="MFS_1"/>
    <property type="match status" value="1"/>
</dbReference>
<dbReference type="PANTHER" id="PTHR23502:SF132">
    <property type="entry name" value="POLYAMINE TRANSPORTER 2-RELATED"/>
    <property type="match status" value="1"/>
</dbReference>
<dbReference type="SUPFAM" id="SSF103473">
    <property type="entry name" value="MFS general substrate transporter"/>
    <property type="match status" value="1"/>
</dbReference>
<organism evidence="8 9">
    <name type="scientific">Robiginitalea biformata (strain ATCC BAA-864 / DSM 15991 / KCTC 12146 / HTCC2501)</name>
    <dbReference type="NCBI Taxonomy" id="313596"/>
    <lineage>
        <taxon>Bacteria</taxon>
        <taxon>Pseudomonadati</taxon>
        <taxon>Bacteroidota</taxon>
        <taxon>Flavobacteriia</taxon>
        <taxon>Flavobacteriales</taxon>
        <taxon>Flavobacteriaceae</taxon>
        <taxon>Robiginitalea</taxon>
    </lineage>
</organism>
<dbReference type="Proteomes" id="UP000009049">
    <property type="component" value="Chromosome"/>
</dbReference>
<comment type="subcellular location">
    <subcellularLocation>
        <location evidence="1">Membrane</location>
        <topology evidence="1">Multi-pass membrane protein</topology>
    </subcellularLocation>
</comment>
<dbReference type="STRING" id="313596.RB2501_14764"/>
<keyword evidence="2" id="KW-0813">Transport</keyword>
<gene>
    <name evidence="8" type="ordered locus">RB2501_14764</name>
</gene>
<evidence type="ECO:0000313" key="8">
    <source>
        <dbReference type="EMBL" id="EAR15599.1"/>
    </source>
</evidence>
<protein>
    <submittedName>
        <fullName evidence="8">Bicyclomycin resistance protein</fullName>
    </submittedName>
</protein>
<dbReference type="Gene3D" id="1.20.1720.10">
    <property type="entry name" value="Multidrug resistance protein D"/>
    <property type="match status" value="1"/>
</dbReference>
<dbReference type="EMBL" id="CP001712">
    <property type="protein sequence ID" value="EAR15599.1"/>
    <property type="molecule type" value="Genomic_DNA"/>
</dbReference>
<name>A4CL50_ROBBH</name>
<dbReference type="CDD" id="cd17320">
    <property type="entry name" value="MFS_MdfA_MDR_like"/>
    <property type="match status" value="1"/>
</dbReference>
<dbReference type="AlphaFoldDB" id="A4CL50"/>
<feature type="domain" description="Major facilitator superfamily (MFS) profile" evidence="7">
    <location>
        <begin position="31"/>
        <end position="422"/>
    </location>
</feature>
<dbReference type="PANTHER" id="PTHR23502">
    <property type="entry name" value="MAJOR FACILITATOR SUPERFAMILY"/>
    <property type="match status" value="1"/>
</dbReference>
<reference evidence="8 9" key="1">
    <citation type="journal article" date="2009" name="J. Bacteriol.">
        <title>Complete genome sequence of Robiginitalea biformata HTCC2501.</title>
        <authorList>
            <person name="Oh H.M."/>
            <person name="Giovannoni S.J."/>
            <person name="Lee K."/>
            <person name="Ferriera S."/>
            <person name="Johnson J."/>
            <person name="Cho J.C."/>
        </authorList>
    </citation>
    <scope>NUCLEOTIDE SEQUENCE [LARGE SCALE GENOMIC DNA]</scope>
    <source>
        <strain evidence="9">ATCC BAA-864 / HTCC2501 / KCTC 12146</strain>
    </source>
</reference>
<feature type="transmembrane region" description="Helical" evidence="6">
    <location>
        <begin position="68"/>
        <end position="88"/>
    </location>
</feature>
<keyword evidence="9" id="KW-1185">Reference proteome</keyword>
<keyword evidence="3 6" id="KW-0812">Transmembrane</keyword>
<keyword evidence="5 6" id="KW-0472">Membrane</keyword>
<evidence type="ECO:0000256" key="4">
    <source>
        <dbReference type="ARBA" id="ARBA00022989"/>
    </source>
</evidence>
<feature type="transmembrane region" description="Helical" evidence="6">
    <location>
        <begin position="303"/>
        <end position="323"/>
    </location>
</feature>
<evidence type="ECO:0000256" key="5">
    <source>
        <dbReference type="ARBA" id="ARBA00023136"/>
    </source>
</evidence>
<sequence>MDNVIPSGEKFETHRGIPTFNHMENNRGNHTEFIALMAALMSIVALALDALLPALDIIGIAVGNSDPAANQLLITLFFLGMGTGPLLFGPISDSVGRKPVVYIGFAVFIGASALCVFARSLEWMIVGRILQGMSLSAPRTISIAMIRDRFSGDYMARIMSFVTVVFILVPVVAPAFGKLVLDTLGWEAIFYLQVVFSLLVSLWFWRRQPETLPRENRNTFRFNRIFSGFREVLAYRRTMLFTLIWGFITGSFLVYLSTSQQIFEVQYRMPEMFPYLFAGLAITIGTATLINGWLVVRFGMRRLITVSLVGFTLNSLCYALLFANGNNPHMAFLMVFLALQFFTVGFLFGNLRSMAMEPLGHIAGIGAAITGFIATLMSVPISAWIGSFVVTSALPLFQGFFICGALSLVLLTYSNYRMRRGRRLAR</sequence>
<evidence type="ECO:0000259" key="7">
    <source>
        <dbReference type="PROSITE" id="PS50850"/>
    </source>
</evidence>
<dbReference type="PROSITE" id="PS50850">
    <property type="entry name" value="MFS"/>
    <property type="match status" value="1"/>
</dbReference>
<evidence type="ECO:0000256" key="6">
    <source>
        <dbReference type="SAM" id="Phobius"/>
    </source>
</evidence>
<feature type="transmembrane region" description="Helical" evidence="6">
    <location>
        <begin position="238"/>
        <end position="256"/>
    </location>
</feature>
<evidence type="ECO:0000313" key="9">
    <source>
        <dbReference type="Proteomes" id="UP000009049"/>
    </source>
</evidence>
<feature type="transmembrane region" description="Helical" evidence="6">
    <location>
        <begin position="188"/>
        <end position="205"/>
    </location>
</feature>
<evidence type="ECO:0000256" key="3">
    <source>
        <dbReference type="ARBA" id="ARBA00022692"/>
    </source>
</evidence>
<feature type="transmembrane region" description="Helical" evidence="6">
    <location>
        <begin position="397"/>
        <end position="416"/>
    </location>
</feature>
<evidence type="ECO:0000256" key="1">
    <source>
        <dbReference type="ARBA" id="ARBA00004141"/>
    </source>
</evidence>
<feature type="transmembrane region" description="Helical" evidence="6">
    <location>
        <begin position="100"/>
        <end position="119"/>
    </location>
</feature>
<dbReference type="InterPro" id="IPR020846">
    <property type="entry name" value="MFS_dom"/>
</dbReference>
<dbReference type="InterPro" id="IPR011701">
    <property type="entry name" value="MFS"/>
</dbReference>
<dbReference type="InterPro" id="IPR036259">
    <property type="entry name" value="MFS_trans_sf"/>
</dbReference>
<evidence type="ECO:0000256" key="2">
    <source>
        <dbReference type="ARBA" id="ARBA00022448"/>
    </source>
</evidence>
<dbReference type="GO" id="GO:0005886">
    <property type="term" value="C:plasma membrane"/>
    <property type="evidence" value="ECO:0007669"/>
    <property type="project" value="TreeGrafter"/>
</dbReference>